<proteinExistence type="predicted"/>
<feature type="compositionally biased region" description="Low complexity" evidence="1">
    <location>
        <begin position="13"/>
        <end position="23"/>
    </location>
</feature>
<comment type="caution">
    <text evidence="2">The sequence shown here is derived from an EMBL/GenBank/DDBJ whole genome shotgun (WGS) entry which is preliminary data.</text>
</comment>
<feature type="compositionally biased region" description="Pro residues" evidence="1">
    <location>
        <begin position="1"/>
        <end position="12"/>
    </location>
</feature>
<evidence type="ECO:0000313" key="3">
    <source>
        <dbReference type="Proteomes" id="UP000567179"/>
    </source>
</evidence>
<gene>
    <name evidence="2" type="ORF">D9619_012465</name>
</gene>
<dbReference type="AlphaFoldDB" id="A0A8H5AR99"/>
<keyword evidence="3" id="KW-1185">Reference proteome</keyword>
<evidence type="ECO:0008006" key="4">
    <source>
        <dbReference type="Google" id="ProtNLM"/>
    </source>
</evidence>
<dbReference type="EMBL" id="JAACJJ010000059">
    <property type="protein sequence ID" value="KAF5309557.1"/>
    <property type="molecule type" value="Genomic_DNA"/>
</dbReference>
<dbReference type="Proteomes" id="UP000567179">
    <property type="component" value="Unassembled WGS sequence"/>
</dbReference>
<dbReference type="OrthoDB" id="10256233at2759"/>
<protein>
    <recommendedName>
        <fullName evidence="4">DEAD/DEAH box helicase domain-containing protein</fullName>
    </recommendedName>
</protein>
<evidence type="ECO:0000313" key="2">
    <source>
        <dbReference type="EMBL" id="KAF5309557.1"/>
    </source>
</evidence>
<evidence type="ECO:0000256" key="1">
    <source>
        <dbReference type="SAM" id="MobiDB-lite"/>
    </source>
</evidence>
<feature type="region of interest" description="Disordered" evidence="1">
    <location>
        <begin position="1"/>
        <end position="27"/>
    </location>
</feature>
<organism evidence="2 3">
    <name type="scientific">Psilocybe cf. subviscida</name>
    <dbReference type="NCBI Taxonomy" id="2480587"/>
    <lineage>
        <taxon>Eukaryota</taxon>
        <taxon>Fungi</taxon>
        <taxon>Dikarya</taxon>
        <taxon>Basidiomycota</taxon>
        <taxon>Agaricomycotina</taxon>
        <taxon>Agaricomycetes</taxon>
        <taxon>Agaricomycetidae</taxon>
        <taxon>Agaricales</taxon>
        <taxon>Agaricineae</taxon>
        <taxon>Strophariaceae</taxon>
        <taxon>Psilocybe</taxon>
    </lineage>
</organism>
<name>A0A8H5AR99_9AGAR</name>
<sequence>MILPWSSPPAAPSRPSIPAARWSGPDAHPGAAALSLKHLISSPNSDSKPVPAPVAAPSTPGWRQFLLTSETGTGKSIAYLLLPLQAVKKA</sequence>
<reference evidence="2 3" key="1">
    <citation type="journal article" date="2020" name="ISME J.">
        <title>Uncovering the hidden diversity of litter-decomposition mechanisms in mushroom-forming fungi.</title>
        <authorList>
            <person name="Floudas D."/>
            <person name="Bentzer J."/>
            <person name="Ahren D."/>
            <person name="Johansson T."/>
            <person name="Persson P."/>
            <person name="Tunlid A."/>
        </authorList>
    </citation>
    <scope>NUCLEOTIDE SEQUENCE [LARGE SCALE GENOMIC DNA]</scope>
    <source>
        <strain evidence="2 3">CBS 101986</strain>
    </source>
</reference>
<accession>A0A8H5AR99</accession>